<dbReference type="PANTHER" id="PTHR43441:SF10">
    <property type="entry name" value="ACETYLTRANSFERASE"/>
    <property type="match status" value="1"/>
</dbReference>
<keyword evidence="4" id="KW-1185">Reference proteome</keyword>
<sequence>MGHTTRDDRHGTAVPTGNWTAAHARGRGAAPRALEALTDWAFDSPATGSLQRLELLHQVDNTASCRVADKTRYRLEGVLPAAPPAFPLEGHLHVRRRDT</sequence>
<gene>
    <name evidence="3" type="ORF">DJ64_26950</name>
</gene>
<name>A0ABR4TA62_9ACTN</name>
<feature type="region of interest" description="Disordered" evidence="1">
    <location>
        <begin position="1"/>
        <end position="27"/>
    </location>
</feature>
<dbReference type="SUPFAM" id="SSF55729">
    <property type="entry name" value="Acyl-CoA N-acyltransferases (Nat)"/>
    <property type="match status" value="1"/>
</dbReference>
<dbReference type="InterPro" id="IPR000182">
    <property type="entry name" value="GNAT_dom"/>
</dbReference>
<feature type="compositionally biased region" description="Basic and acidic residues" evidence="1">
    <location>
        <begin position="1"/>
        <end position="11"/>
    </location>
</feature>
<comment type="caution">
    <text evidence="3">The sequence shown here is derived from an EMBL/GenBank/DDBJ whole genome shotgun (WGS) entry which is preliminary data.</text>
</comment>
<evidence type="ECO:0000256" key="1">
    <source>
        <dbReference type="SAM" id="MobiDB-lite"/>
    </source>
</evidence>
<feature type="domain" description="N-acetyltransferase" evidence="2">
    <location>
        <begin position="12"/>
        <end position="71"/>
    </location>
</feature>
<protein>
    <recommendedName>
        <fullName evidence="2">N-acetyltransferase domain-containing protein</fullName>
    </recommendedName>
</protein>
<dbReference type="Proteomes" id="UP000027632">
    <property type="component" value="Unassembled WGS sequence"/>
</dbReference>
<dbReference type="EMBL" id="JJMG01000004">
    <property type="protein sequence ID" value="KEG44256.1"/>
    <property type="molecule type" value="Genomic_DNA"/>
</dbReference>
<dbReference type="InterPro" id="IPR016181">
    <property type="entry name" value="Acyl_CoA_acyltransferase"/>
</dbReference>
<dbReference type="Gene3D" id="3.40.630.30">
    <property type="match status" value="1"/>
</dbReference>
<dbReference type="PANTHER" id="PTHR43441">
    <property type="entry name" value="RIBOSOMAL-PROTEIN-SERINE ACETYLTRANSFERASE"/>
    <property type="match status" value="1"/>
</dbReference>
<organism evidence="3 4">
    <name type="scientific">Streptomyces griseorubens</name>
    <dbReference type="NCBI Taxonomy" id="66897"/>
    <lineage>
        <taxon>Bacteria</taxon>
        <taxon>Bacillati</taxon>
        <taxon>Actinomycetota</taxon>
        <taxon>Actinomycetes</taxon>
        <taxon>Kitasatosporales</taxon>
        <taxon>Streptomycetaceae</taxon>
        <taxon>Streptomyces</taxon>
        <taxon>Streptomyces althioticus group</taxon>
    </lineage>
</organism>
<evidence type="ECO:0000313" key="3">
    <source>
        <dbReference type="EMBL" id="KEG44256.1"/>
    </source>
</evidence>
<evidence type="ECO:0000313" key="4">
    <source>
        <dbReference type="Proteomes" id="UP000027632"/>
    </source>
</evidence>
<dbReference type="Pfam" id="PF13302">
    <property type="entry name" value="Acetyltransf_3"/>
    <property type="match status" value="1"/>
</dbReference>
<proteinExistence type="predicted"/>
<evidence type="ECO:0000259" key="2">
    <source>
        <dbReference type="Pfam" id="PF13302"/>
    </source>
</evidence>
<reference evidence="3 4" key="1">
    <citation type="submission" date="2014-04" db="EMBL/GenBank/DDBJ databases">
        <title>Draft genome sequence of the novel Streptomyces griseorubens JSD-1 playing a role in carbon and nitrogen cycle.</title>
        <authorList>
            <consortium name="Shanghai Jiao Tong University"/>
            <person name="Feng H."/>
            <person name="Sun Y."/>
            <person name="Zhi Y."/>
            <person name="Mao L."/>
            <person name="Luo Y."/>
            <person name="Wei X."/>
            <person name="Zhou P."/>
        </authorList>
    </citation>
    <scope>NUCLEOTIDE SEQUENCE [LARGE SCALE GENOMIC DNA]</scope>
    <source>
        <strain evidence="3 4">JSD-1</strain>
    </source>
</reference>
<dbReference type="InterPro" id="IPR051908">
    <property type="entry name" value="Ribosomal_N-acetyltransferase"/>
</dbReference>
<accession>A0ABR4TA62</accession>